<dbReference type="HOGENOM" id="CLU_950140_0_0_1"/>
<sequence length="293" mass="31402">MHWGGEYGGCQKEKEGQMPAGSARKLWTKNMEMARQYPELALCYTSWQNHHMALSSGKPKSVKGEARNDDAISYSSSKETASNASNLDSFLSHSMNEGNNPETSTPASKAQFQNSSKTFDVQMPDISKAITNPTATMTTTPAEVPTSNPSAIPSTKGLISDQLAPSTVALAQPVSPILDSTPAFSPTASSISLPTAPAPAPPTNEASALLPSAPLPAATTSIPSTNEVSTGTTTTKKAHRMQVSKLKTQNGCKEKSFTAKKFQAHWKSLFGNNKDDWERQAKELVAQGNWPRF</sequence>
<evidence type="ECO:0000313" key="3">
    <source>
        <dbReference type="Proteomes" id="UP000053820"/>
    </source>
</evidence>
<evidence type="ECO:0000313" key="2">
    <source>
        <dbReference type="EMBL" id="KIJ63709.1"/>
    </source>
</evidence>
<feature type="compositionally biased region" description="Polar residues" evidence="1">
    <location>
        <begin position="73"/>
        <end position="109"/>
    </location>
</feature>
<organism evidence="2 3">
    <name type="scientific">Hydnomerulius pinastri MD-312</name>
    <dbReference type="NCBI Taxonomy" id="994086"/>
    <lineage>
        <taxon>Eukaryota</taxon>
        <taxon>Fungi</taxon>
        <taxon>Dikarya</taxon>
        <taxon>Basidiomycota</taxon>
        <taxon>Agaricomycotina</taxon>
        <taxon>Agaricomycetes</taxon>
        <taxon>Agaricomycetidae</taxon>
        <taxon>Boletales</taxon>
        <taxon>Boletales incertae sedis</taxon>
        <taxon>Leucogyrophana</taxon>
    </lineage>
</organism>
<feature type="region of interest" description="Disordered" evidence="1">
    <location>
        <begin position="54"/>
        <end position="109"/>
    </location>
</feature>
<proteinExistence type="predicted"/>
<name>A0A0C9VDZ0_9AGAM</name>
<accession>A0A0C9VDZ0</accession>
<protein>
    <submittedName>
        <fullName evidence="2">Uncharacterized protein</fullName>
    </submittedName>
</protein>
<evidence type="ECO:0000256" key="1">
    <source>
        <dbReference type="SAM" id="MobiDB-lite"/>
    </source>
</evidence>
<dbReference type="EMBL" id="KN839849">
    <property type="protein sequence ID" value="KIJ63709.1"/>
    <property type="molecule type" value="Genomic_DNA"/>
</dbReference>
<reference evidence="2 3" key="1">
    <citation type="submission" date="2014-04" db="EMBL/GenBank/DDBJ databases">
        <title>Evolutionary Origins and Diversification of the Mycorrhizal Mutualists.</title>
        <authorList>
            <consortium name="DOE Joint Genome Institute"/>
            <consortium name="Mycorrhizal Genomics Consortium"/>
            <person name="Kohler A."/>
            <person name="Kuo A."/>
            <person name="Nagy L.G."/>
            <person name="Floudas D."/>
            <person name="Copeland A."/>
            <person name="Barry K.W."/>
            <person name="Cichocki N."/>
            <person name="Veneault-Fourrey C."/>
            <person name="LaButti K."/>
            <person name="Lindquist E.A."/>
            <person name="Lipzen A."/>
            <person name="Lundell T."/>
            <person name="Morin E."/>
            <person name="Murat C."/>
            <person name="Riley R."/>
            <person name="Ohm R."/>
            <person name="Sun H."/>
            <person name="Tunlid A."/>
            <person name="Henrissat B."/>
            <person name="Grigoriev I.V."/>
            <person name="Hibbett D.S."/>
            <person name="Martin F."/>
        </authorList>
    </citation>
    <scope>NUCLEOTIDE SEQUENCE [LARGE SCALE GENOMIC DNA]</scope>
    <source>
        <strain evidence="2 3">MD-312</strain>
    </source>
</reference>
<dbReference type="AlphaFoldDB" id="A0A0C9VDZ0"/>
<feature type="region of interest" description="Disordered" evidence="1">
    <location>
        <begin position="1"/>
        <end position="21"/>
    </location>
</feature>
<gene>
    <name evidence="2" type="ORF">HYDPIDRAFT_168202</name>
</gene>
<feature type="region of interest" description="Disordered" evidence="1">
    <location>
        <begin position="217"/>
        <end position="240"/>
    </location>
</feature>
<feature type="compositionally biased region" description="Low complexity" evidence="1">
    <location>
        <begin position="217"/>
        <end position="235"/>
    </location>
</feature>
<keyword evidence="3" id="KW-1185">Reference proteome</keyword>
<dbReference type="Proteomes" id="UP000053820">
    <property type="component" value="Unassembled WGS sequence"/>
</dbReference>